<reference evidence="3 4" key="1">
    <citation type="submission" date="2024-02" db="EMBL/GenBank/DDBJ databases">
        <authorList>
            <person name="Chen Y."/>
            <person name="Shah S."/>
            <person name="Dougan E. K."/>
            <person name="Thang M."/>
            <person name="Chan C."/>
        </authorList>
    </citation>
    <scope>NUCLEOTIDE SEQUENCE [LARGE SCALE GENOMIC DNA]</scope>
</reference>
<feature type="signal peptide" evidence="2">
    <location>
        <begin position="1"/>
        <end position="23"/>
    </location>
</feature>
<comment type="caution">
    <text evidence="3">The sequence shown here is derived from an EMBL/GenBank/DDBJ whole genome shotgun (WGS) entry which is preliminary data.</text>
</comment>
<dbReference type="EMBL" id="CAXAMM010006725">
    <property type="protein sequence ID" value="CAK9012061.1"/>
    <property type="molecule type" value="Genomic_DNA"/>
</dbReference>
<gene>
    <name evidence="3" type="ORF">SCF082_LOCUS11364</name>
</gene>
<feature type="transmembrane region" description="Helical" evidence="1">
    <location>
        <begin position="70"/>
        <end position="92"/>
    </location>
</feature>
<protein>
    <recommendedName>
        <fullName evidence="5">Photosystem I reaction center subunit VIII</fullName>
    </recommendedName>
</protein>
<keyword evidence="1" id="KW-0812">Transmembrane</keyword>
<dbReference type="Proteomes" id="UP001642464">
    <property type="component" value="Unassembled WGS sequence"/>
</dbReference>
<name>A0ABP0JCH8_9DINO</name>
<accession>A0ABP0JCH8</accession>
<proteinExistence type="predicted"/>
<organism evidence="3 4">
    <name type="scientific">Durusdinium trenchii</name>
    <dbReference type="NCBI Taxonomy" id="1381693"/>
    <lineage>
        <taxon>Eukaryota</taxon>
        <taxon>Sar</taxon>
        <taxon>Alveolata</taxon>
        <taxon>Dinophyceae</taxon>
        <taxon>Suessiales</taxon>
        <taxon>Symbiodiniaceae</taxon>
        <taxon>Durusdinium</taxon>
    </lineage>
</organism>
<evidence type="ECO:0000256" key="1">
    <source>
        <dbReference type="SAM" id="Phobius"/>
    </source>
</evidence>
<keyword evidence="4" id="KW-1185">Reference proteome</keyword>
<keyword evidence="1" id="KW-0472">Membrane</keyword>
<evidence type="ECO:0000313" key="3">
    <source>
        <dbReference type="EMBL" id="CAK9012061.1"/>
    </source>
</evidence>
<sequence length="209" mass="22636">MARQGRLFLLAAAALLGLRYCFLGSPEQLPKAKSVDFNPAVAASAALPALTLLAEDAEAKYGDNRKWSAVLVPLTTLVFPITAFGVFVLYSFTEDAFWRSPANPGTPKAKAAEKAWREHPLFADIKGTQALAVLGCQDPMFGLLNPDDYEKGLEEAWERAKPAGSTVTVKEKLAKLSKQNAPHWDRGLGTRFPLPRPGLRSGLCLSARA</sequence>
<evidence type="ECO:0008006" key="5">
    <source>
        <dbReference type="Google" id="ProtNLM"/>
    </source>
</evidence>
<feature type="chain" id="PRO_5045392303" description="Photosystem I reaction center subunit VIII" evidence="2">
    <location>
        <begin position="24"/>
        <end position="209"/>
    </location>
</feature>
<keyword evidence="2" id="KW-0732">Signal</keyword>
<evidence type="ECO:0000256" key="2">
    <source>
        <dbReference type="SAM" id="SignalP"/>
    </source>
</evidence>
<evidence type="ECO:0000313" key="4">
    <source>
        <dbReference type="Proteomes" id="UP001642464"/>
    </source>
</evidence>
<keyword evidence="1" id="KW-1133">Transmembrane helix</keyword>